<comment type="catalytic activity">
    <reaction evidence="1">
        <text>Hydrolysis of alkylated DNA, releasing 3-methyladenine, 3-methylguanine, 7-methylguanine and 7-methyladenine.</text>
        <dbReference type="EC" id="3.2.2.21"/>
    </reaction>
</comment>
<dbReference type="GO" id="GO:0032131">
    <property type="term" value="F:alkylated DNA binding"/>
    <property type="evidence" value="ECO:0007669"/>
    <property type="project" value="TreeGrafter"/>
</dbReference>
<dbReference type="SMART" id="SM00478">
    <property type="entry name" value="ENDO3c"/>
    <property type="match status" value="1"/>
</dbReference>
<comment type="caution">
    <text evidence="7">The sequence shown here is derived from an EMBL/GenBank/DDBJ whole genome shotgun (WGS) entry which is preliminary data.</text>
</comment>
<dbReference type="EC" id="3.2.2.21" evidence="2"/>
<evidence type="ECO:0000259" key="5">
    <source>
        <dbReference type="SMART" id="SM00478"/>
    </source>
</evidence>
<evidence type="ECO:0000259" key="6">
    <source>
        <dbReference type="SMART" id="SM01009"/>
    </source>
</evidence>
<dbReference type="InterPro" id="IPR023170">
    <property type="entry name" value="HhH_base_excis_C"/>
</dbReference>
<feature type="domain" description="DNA-3-methyladenine glycosylase AlkA N-terminal" evidence="6">
    <location>
        <begin position="9"/>
        <end position="131"/>
    </location>
</feature>
<dbReference type="SUPFAM" id="SSF48150">
    <property type="entry name" value="DNA-glycosylase"/>
    <property type="match status" value="1"/>
</dbReference>
<dbReference type="GO" id="GO:0032993">
    <property type="term" value="C:protein-DNA complex"/>
    <property type="evidence" value="ECO:0007669"/>
    <property type="project" value="TreeGrafter"/>
</dbReference>
<dbReference type="GO" id="GO:0008725">
    <property type="term" value="F:DNA-3-methyladenine glycosylase activity"/>
    <property type="evidence" value="ECO:0007669"/>
    <property type="project" value="TreeGrafter"/>
</dbReference>
<evidence type="ECO:0000256" key="4">
    <source>
        <dbReference type="ARBA" id="ARBA00023204"/>
    </source>
</evidence>
<keyword evidence="3" id="KW-0227">DNA damage</keyword>
<dbReference type="Pfam" id="PF06029">
    <property type="entry name" value="AlkA_N"/>
    <property type="match status" value="1"/>
</dbReference>
<reference evidence="7" key="2">
    <citation type="submission" date="2023-02" db="EMBL/GenBank/DDBJ databases">
        <authorList>
            <person name="Sun Q."/>
            <person name="Mori K."/>
        </authorList>
    </citation>
    <scope>NUCLEOTIDE SEQUENCE</scope>
    <source>
        <strain evidence="7">NBRC 112290</strain>
    </source>
</reference>
<dbReference type="PANTHER" id="PTHR43003">
    <property type="entry name" value="DNA-3-METHYLADENINE GLYCOSYLASE"/>
    <property type="match status" value="1"/>
</dbReference>
<dbReference type="EMBL" id="BSUM01000001">
    <property type="protein sequence ID" value="GMA32672.1"/>
    <property type="molecule type" value="Genomic_DNA"/>
</dbReference>
<dbReference type="AlphaFoldDB" id="A0AA37XG92"/>
<dbReference type="SMART" id="SM01009">
    <property type="entry name" value="AlkA_N"/>
    <property type="match status" value="1"/>
</dbReference>
<feature type="domain" description="HhH-GPD" evidence="5">
    <location>
        <begin position="141"/>
        <end position="319"/>
    </location>
</feature>
<reference evidence="7" key="1">
    <citation type="journal article" date="2014" name="Int. J. Syst. Evol. Microbiol.">
        <title>Complete genome sequence of Corynebacterium casei LMG S-19264T (=DSM 44701T), isolated from a smear-ripened cheese.</title>
        <authorList>
            <consortium name="US DOE Joint Genome Institute (JGI-PGF)"/>
            <person name="Walter F."/>
            <person name="Albersmeier A."/>
            <person name="Kalinowski J."/>
            <person name="Ruckert C."/>
        </authorList>
    </citation>
    <scope>NUCLEOTIDE SEQUENCE</scope>
    <source>
        <strain evidence="7">NBRC 112290</strain>
    </source>
</reference>
<dbReference type="Pfam" id="PF00730">
    <property type="entry name" value="HhH-GPD"/>
    <property type="match status" value="1"/>
</dbReference>
<evidence type="ECO:0000313" key="8">
    <source>
        <dbReference type="Proteomes" id="UP001157161"/>
    </source>
</evidence>
<dbReference type="InterPro" id="IPR037046">
    <property type="entry name" value="AlkA_N_sf"/>
</dbReference>
<evidence type="ECO:0000256" key="2">
    <source>
        <dbReference type="ARBA" id="ARBA00012000"/>
    </source>
</evidence>
<dbReference type="InterPro" id="IPR003265">
    <property type="entry name" value="HhH-GPD_domain"/>
</dbReference>
<dbReference type="PANTHER" id="PTHR43003:SF13">
    <property type="entry name" value="DNA-3-METHYLADENINE GLYCOSYLASE 2"/>
    <property type="match status" value="1"/>
</dbReference>
<dbReference type="InterPro" id="IPR051912">
    <property type="entry name" value="Alkylbase_DNA_Glycosylase/TA"/>
</dbReference>
<evidence type="ECO:0000256" key="3">
    <source>
        <dbReference type="ARBA" id="ARBA00022763"/>
    </source>
</evidence>
<dbReference type="GO" id="GO:0005737">
    <property type="term" value="C:cytoplasm"/>
    <property type="evidence" value="ECO:0007669"/>
    <property type="project" value="TreeGrafter"/>
</dbReference>
<proteinExistence type="predicted"/>
<keyword evidence="8" id="KW-1185">Reference proteome</keyword>
<dbReference type="SUPFAM" id="SSF55945">
    <property type="entry name" value="TATA-box binding protein-like"/>
    <property type="match status" value="1"/>
</dbReference>
<dbReference type="RefSeq" id="WP_284251354.1">
    <property type="nucleotide sequence ID" value="NZ_BSUM01000001.1"/>
</dbReference>
<dbReference type="GO" id="GO:0006307">
    <property type="term" value="P:DNA alkylation repair"/>
    <property type="evidence" value="ECO:0007669"/>
    <property type="project" value="TreeGrafter"/>
</dbReference>
<dbReference type="InterPro" id="IPR010316">
    <property type="entry name" value="AlkA_N"/>
</dbReference>
<dbReference type="Gene3D" id="1.10.1670.10">
    <property type="entry name" value="Helix-hairpin-Helix base-excision DNA repair enzymes (C-terminal)"/>
    <property type="match status" value="1"/>
</dbReference>
<evidence type="ECO:0000313" key="7">
    <source>
        <dbReference type="EMBL" id="GMA32672.1"/>
    </source>
</evidence>
<dbReference type="Gene3D" id="1.10.340.30">
    <property type="entry name" value="Hypothetical protein, domain 2"/>
    <property type="match status" value="1"/>
</dbReference>
<keyword evidence="4" id="KW-0234">DNA repair</keyword>
<dbReference type="GO" id="GO:0006285">
    <property type="term" value="P:base-excision repair, AP site formation"/>
    <property type="evidence" value="ECO:0007669"/>
    <property type="project" value="TreeGrafter"/>
</dbReference>
<organism evidence="7 8">
    <name type="scientific">Litorihabitans aurantiacus</name>
    <dbReference type="NCBI Taxonomy" id="1930061"/>
    <lineage>
        <taxon>Bacteria</taxon>
        <taxon>Bacillati</taxon>
        <taxon>Actinomycetota</taxon>
        <taxon>Actinomycetes</taxon>
        <taxon>Micrococcales</taxon>
        <taxon>Beutenbergiaceae</taxon>
        <taxon>Litorihabitans</taxon>
    </lineage>
</organism>
<gene>
    <name evidence="7" type="ORF">GCM10025875_26640</name>
</gene>
<dbReference type="GO" id="GO:0043916">
    <property type="term" value="F:DNA-7-methylguanine glycosylase activity"/>
    <property type="evidence" value="ECO:0007669"/>
    <property type="project" value="TreeGrafter"/>
</dbReference>
<evidence type="ECO:0000256" key="1">
    <source>
        <dbReference type="ARBA" id="ARBA00000086"/>
    </source>
</evidence>
<dbReference type="InterPro" id="IPR011257">
    <property type="entry name" value="DNA_glycosylase"/>
</dbReference>
<accession>A0AA37XG92</accession>
<dbReference type="Gene3D" id="3.30.310.20">
    <property type="entry name" value="DNA-3-methyladenine glycosylase AlkA, N-terminal domain"/>
    <property type="match status" value="1"/>
</dbReference>
<dbReference type="CDD" id="cd00056">
    <property type="entry name" value="ENDO3c"/>
    <property type="match status" value="1"/>
</dbReference>
<sequence>MATGAPSIALRLAYRGPLALAPLRPTLAAHAIGGVERIEVDGGHLRVVDAPSGPAVVRLELDPGAEVVTAPLAATFRLSALTDLMPVMTRVRRWLDLDADPALVAEHLGTDPVLGPLVAARPGLRVLGSLDGAEVAVCAVLGQQVSVAVARVFQTRIAAVFGSTVGGAGVDGPVHVPGRDGGVETALRTFPRPEVLAAAGPEAIRDAANLTQARARTVHTLATAIADGLTLEPGVDPATTRERLLALRGIGPWTADYVNLRALRDPDAFLPGDLVLRKALARHTGAALKGLTPAVAENLSLAWRPWRSYALQHLWTEEVYA</sequence>
<protein>
    <recommendedName>
        <fullName evidence="2">DNA-3-methyladenine glycosylase II</fullName>
        <ecNumber evidence="2">3.2.2.21</ecNumber>
    </recommendedName>
</protein>
<name>A0AA37XG92_9MICO</name>
<dbReference type="Proteomes" id="UP001157161">
    <property type="component" value="Unassembled WGS sequence"/>
</dbReference>